<evidence type="ECO:0000313" key="5">
    <source>
        <dbReference type="Proteomes" id="UP000076874"/>
    </source>
</evidence>
<dbReference type="GO" id="GO:0016740">
    <property type="term" value="F:transferase activity"/>
    <property type="evidence" value="ECO:0007669"/>
    <property type="project" value="UniProtKB-KW"/>
</dbReference>
<feature type="compositionally biased region" description="Basic residues" evidence="2">
    <location>
        <begin position="329"/>
        <end position="341"/>
    </location>
</feature>
<dbReference type="OrthoDB" id="422574at2759"/>
<evidence type="ECO:0000256" key="2">
    <source>
        <dbReference type="SAM" id="MobiDB-lite"/>
    </source>
</evidence>
<dbReference type="Pfam" id="PF02798">
    <property type="entry name" value="GST_N"/>
    <property type="match status" value="1"/>
</dbReference>
<dbReference type="PANTHER" id="PTHR44051:SF6">
    <property type="entry name" value="GLUTATHIONE S-TRANSFERASE II"/>
    <property type="match status" value="1"/>
</dbReference>
<evidence type="ECO:0000256" key="1">
    <source>
        <dbReference type="ARBA" id="ARBA00007409"/>
    </source>
</evidence>
<dbReference type="SUPFAM" id="SSF47616">
    <property type="entry name" value="GST C-terminal domain-like"/>
    <property type="match status" value="1"/>
</dbReference>
<dbReference type="InterPro" id="IPR036282">
    <property type="entry name" value="Glutathione-S-Trfase_C_sf"/>
</dbReference>
<dbReference type="Gene3D" id="1.20.1050.10">
    <property type="match status" value="1"/>
</dbReference>
<keyword evidence="5" id="KW-1185">Reference proteome</keyword>
<dbReference type="InterPro" id="IPR036249">
    <property type="entry name" value="Thioredoxin-like_sf"/>
</dbReference>
<protein>
    <submittedName>
        <fullName evidence="4">Glutathione S-transferase II</fullName>
    </submittedName>
</protein>
<feature type="compositionally biased region" description="Basic residues" evidence="2">
    <location>
        <begin position="352"/>
        <end position="374"/>
    </location>
</feature>
<comment type="caution">
    <text evidence="4">The sequence shown here is derived from an EMBL/GenBank/DDBJ whole genome shotgun (WGS) entry which is preliminary data.</text>
</comment>
<dbReference type="SUPFAM" id="SSF52833">
    <property type="entry name" value="Thioredoxin-like"/>
    <property type="match status" value="1"/>
</dbReference>
<dbReference type="InterPro" id="IPR004045">
    <property type="entry name" value="Glutathione_S-Trfase_N"/>
</dbReference>
<evidence type="ECO:0000259" key="3">
    <source>
        <dbReference type="PROSITE" id="PS50404"/>
    </source>
</evidence>
<dbReference type="PROSITE" id="PS50404">
    <property type="entry name" value="GST_NTER"/>
    <property type="match status" value="1"/>
</dbReference>
<reference evidence="4 5" key="1">
    <citation type="journal article" date="2016" name="Genome Biol. Evol.">
        <title>Divergent and convergent evolution of fungal pathogenicity.</title>
        <authorList>
            <person name="Shang Y."/>
            <person name="Xiao G."/>
            <person name="Zheng P."/>
            <person name="Cen K."/>
            <person name="Zhan S."/>
            <person name="Wang C."/>
        </authorList>
    </citation>
    <scope>NUCLEOTIDE SEQUENCE [LARGE SCALE GENOMIC DNA]</scope>
    <source>
        <strain evidence="4 5">RCEF 264</strain>
    </source>
</reference>
<gene>
    <name evidence="4" type="ORF">SPI_05203</name>
</gene>
<feature type="region of interest" description="Disordered" evidence="2">
    <location>
        <begin position="48"/>
        <end position="69"/>
    </location>
</feature>
<dbReference type="PANTHER" id="PTHR44051">
    <property type="entry name" value="GLUTATHIONE S-TRANSFERASE-RELATED"/>
    <property type="match status" value="1"/>
</dbReference>
<dbReference type="Proteomes" id="UP000076874">
    <property type="component" value="Unassembled WGS sequence"/>
</dbReference>
<feature type="region of interest" description="Disordered" evidence="2">
    <location>
        <begin position="327"/>
        <end position="389"/>
    </location>
</feature>
<dbReference type="SFLD" id="SFLDG00358">
    <property type="entry name" value="Main_(cytGST)"/>
    <property type="match status" value="1"/>
</dbReference>
<keyword evidence="4" id="KW-0808">Transferase</keyword>
<sequence length="389" mass="42932">MALHRLGRCSRITNTLLRPRPPAFLPAISTFSTFAAAAAARTAAALCSTASRPRRPSASPPPQQPQPARRALYATMAASKPAGLKASSGLELLTYGASPVCRNVATWFSLPLPNPTPKLTHPATPNNYKVSVLLEELRDAYGLDYTVQLVDLGQRVQKEPWYVRLNPNGRIPTLYDHDARGGRGLAVFESVAILAYLVRRFDTDHRFSFDPRTAPDELAVAESWIAWQQGGLGPMQGQASYFLRMATAAAAAAAAPGAETDNGFALQRYVGEAERLYGVLDARLAGEGEENDGRRDYVAGHGRGRYTTADMALLGWASVAQASGVDVGRRRRAGSRCRGRTRWQTATGRSGWQRRRRRPRKRRSWTCWPRRRRSTATSTSRRRKEDSRV</sequence>
<name>A0A167U2H6_9HYPO</name>
<dbReference type="InterPro" id="IPR040079">
    <property type="entry name" value="Glutathione_S-Trfase"/>
</dbReference>
<feature type="domain" description="GST N-terminal" evidence="3">
    <location>
        <begin position="114"/>
        <end position="205"/>
    </location>
</feature>
<accession>A0A167U2H6</accession>
<dbReference type="EMBL" id="AZHD01000008">
    <property type="protein sequence ID" value="OAA61179.1"/>
    <property type="molecule type" value="Genomic_DNA"/>
</dbReference>
<comment type="similarity">
    <text evidence="1">Belongs to the GST superfamily.</text>
</comment>
<proteinExistence type="inferred from homology"/>
<organism evidence="4 5">
    <name type="scientific">Niveomyces insectorum RCEF 264</name>
    <dbReference type="NCBI Taxonomy" id="1081102"/>
    <lineage>
        <taxon>Eukaryota</taxon>
        <taxon>Fungi</taxon>
        <taxon>Dikarya</taxon>
        <taxon>Ascomycota</taxon>
        <taxon>Pezizomycotina</taxon>
        <taxon>Sordariomycetes</taxon>
        <taxon>Hypocreomycetidae</taxon>
        <taxon>Hypocreales</taxon>
        <taxon>Cordycipitaceae</taxon>
        <taxon>Niveomyces</taxon>
    </lineage>
</organism>
<dbReference type="SFLD" id="SFLDS00019">
    <property type="entry name" value="Glutathione_Transferase_(cytos"/>
    <property type="match status" value="1"/>
</dbReference>
<dbReference type="Gene3D" id="3.40.30.10">
    <property type="entry name" value="Glutaredoxin"/>
    <property type="match status" value="1"/>
</dbReference>
<dbReference type="AlphaFoldDB" id="A0A167U2H6"/>
<evidence type="ECO:0000313" key="4">
    <source>
        <dbReference type="EMBL" id="OAA61179.1"/>
    </source>
</evidence>
<dbReference type="CDD" id="cd03048">
    <property type="entry name" value="GST_N_Ure2p_like"/>
    <property type="match status" value="1"/>
</dbReference>
<dbReference type="STRING" id="1081102.A0A167U2H6"/>